<dbReference type="Proteomes" id="UP000648816">
    <property type="component" value="Unassembled WGS sequence"/>
</dbReference>
<dbReference type="EMBL" id="JABWQP010000001">
    <property type="protein sequence ID" value="MBC3340702.1"/>
    <property type="molecule type" value="Genomic_DNA"/>
</dbReference>
<accession>A0A923JD13</accession>
<dbReference type="AlphaFoldDB" id="A0A923JD13"/>
<dbReference type="EMBL" id="JABWQP020000001">
    <property type="protein sequence ID" value="MBV4485083.1"/>
    <property type="molecule type" value="Genomic_DNA"/>
</dbReference>
<evidence type="ECO:0000313" key="3">
    <source>
        <dbReference type="Proteomes" id="UP000648816"/>
    </source>
</evidence>
<protein>
    <submittedName>
        <fullName evidence="1">Uncharacterized protein</fullName>
    </submittedName>
</protein>
<name>A0A923JD13_9PSED</name>
<keyword evidence="3" id="KW-1185">Reference proteome</keyword>
<dbReference type="RefSeq" id="WP_186529011.1">
    <property type="nucleotide sequence ID" value="NZ_JABWQP020000001.1"/>
</dbReference>
<reference evidence="1" key="2">
    <citation type="submission" date="2020-07" db="EMBL/GenBank/DDBJ databases">
        <authorList>
            <person name="Lood C."/>
            <person name="Girard L."/>
        </authorList>
    </citation>
    <scope>NUCLEOTIDE SEQUENCE</scope>
    <source>
        <strain evidence="1">SWRI153</strain>
    </source>
</reference>
<gene>
    <name evidence="2" type="ORF">HU727_005730</name>
    <name evidence="1" type="ORF">HU727_03540</name>
</gene>
<comment type="caution">
    <text evidence="1">The sequence shown here is derived from an EMBL/GenBank/DDBJ whole genome shotgun (WGS) entry which is preliminary data.</text>
</comment>
<reference evidence="1 3" key="1">
    <citation type="journal article" date="2020" name="Microorganisms">
        <title>Reliable Identification of Environmental Pseudomonas Isolates Using the rpoD Gene.</title>
        <authorList>
            <consortium name="The Broad Institute Genome Sequencing Platform"/>
            <person name="Girard L."/>
            <person name="Lood C."/>
            <person name="Rokni-Zadeh H."/>
            <person name="van Noort V."/>
            <person name="Lavigne R."/>
            <person name="De Mot R."/>
        </authorList>
    </citation>
    <scope>NUCLEOTIDE SEQUENCE</scope>
    <source>
        <strain evidence="1 3">SWRI153</strain>
    </source>
</reference>
<reference evidence="2" key="3">
    <citation type="submission" date="2021-06" db="EMBL/GenBank/DDBJ databases">
        <title>Updating the genus Pseudomonas: Description of 43 new species and partition of the Pseudomonas putida group.</title>
        <authorList>
            <person name="Girard L."/>
            <person name="Lood C."/>
            <person name="Vandamme P."/>
            <person name="Rokni-Zadeh H."/>
            <person name="Van Noort V."/>
            <person name="Hofte M."/>
            <person name="Lavigne R."/>
            <person name="De Mot R."/>
        </authorList>
    </citation>
    <scope>NUCLEOTIDE SEQUENCE</scope>
    <source>
        <strain evidence="2">SWRI153</strain>
    </source>
</reference>
<evidence type="ECO:0000313" key="2">
    <source>
        <dbReference type="EMBL" id="MBV4485083.1"/>
    </source>
</evidence>
<proteinExistence type="predicted"/>
<evidence type="ECO:0000313" key="1">
    <source>
        <dbReference type="EMBL" id="MBC3340702.1"/>
    </source>
</evidence>
<sequence length="171" mass="18909">MNALAKVASSTFQGKCHGLVNGTETFDAGLVELFDAIYPPPHGEAHVMLATQRKPAPDYTTKELKISFSKGKPDATYGLYPDAYTVRVLFVDNSSPEKPVVYSQYQGQARVAFDAQSHTFSGQISVTLENLDEDTRRTIDVKIDFEAYQRVPAKKIHRRPSAKVVDKVVGC</sequence>
<organism evidence="1">
    <name type="scientific">Pseudomonas khorasanensis</name>
    <dbReference type="NCBI Taxonomy" id="2745508"/>
    <lineage>
        <taxon>Bacteria</taxon>
        <taxon>Pseudomonadati</taxon>
        <taxon>Pseudomonadota</taxon>
        <taxon>Gammaproteobacteria</taxon>
        <taxon>Pseudomonadales</taxon>
        <taxon>Pseudomonadaceae</taxon>
        <taxon>Pseudomonas</taxon>
    </lineage>
</organism>